<dbReference type="InterPro" id="IPR004358">
    <property type="entry name" value="Sig_transdc_His_kin-like_C"/>
</dbReference>
<proteinExistence type="predicted"/>
<protein>
    <recommendedName>
        <fullName evidence="3">histidine kinase</fullName>
        <ecNumber evidence="3">2.7.13.3</ecNumber>
    </recommendedName>
</protein>
<feature type="domain" description="Histidine kinase" evidence="11">
    <location>
        <begin position="224"/>
        <end position="435"/>
    </location>
</feature>
<dbReference type="InterPro" id="IPR005467">
    <property type="entry name" value="His_kinase_dom"/>
</dbReference>
<dbReference type="RefSeq" id="WP_237875219.1">
    <property type="nucleotide sequence ID" value="NZ_JAKLTR010000014.1"/>
</dbReference>
<evidence type="ECO:0000256" key="1">
    <source>
        <dbReference type="ARBA" id="ARBA00000085"/>
    </source>
</evidence>
<dbReference type="SUPFAM" id="SSF55874">
    <property type="entry name" value="ATPase domain of HSP90 chaperone/DNA topoisomerase II/histidine kinase"/>
    <property type="match status" value="1"/>
</dbReference>
<accession>A0ABS9KWI6</accession>
<keyword evidence="9 10" id="KW-0472">Membrane</keyword>
<evidence type="ECO:0000256" key="10">
    <source>
        <dbReference type="SAM" id="Phobius"/>
    </source>
</evidence>
<dbReference type="CDD" id="cd00075">
    <property type="entry name" value="HATPase"/>
    <property type="match status" value="1"/>
</dbReference>
<evidence type="ECO:0000313" key="13">
    <source>
        <dbReference type="Proteomes" id="UP001165367"/>
    </source>
</evidence>
<evidence type="ECO:0000256" key="3">
    <source>
        <dbReference type="ARBA" id="ARBA00012438"/>
    </source>
</evidence>
<sequence>MKLLTKLTLFVTLSKVVIVILFVLLLPVLVNRIAFQYTNYYLRQQKEKVLKVINANGIDYYFQGDSTYGSYTMLKEEYISLEPAVLNTPDTIQTTQRLIEGDTLTYRVLNHEFNYQGKQYMLEVGKTTATISQYNKPLQRVALYVLSGLIALTIITDLVYTRLVLRPLGVIIRTKLRNQQFPFKEHLQAIKTSTSDFRYLDQSLIELMNKIREDFEREREFTSNASHELMTPITILQNKMENLLMDDLSDDAQDKLVGMMKTLNRLKRIVNSLLLISRIENEQFAKTETVNLARLISEISEELQDRMEARNIQFRNDLSATVQVHHANRDLIFQLIYNLVNNAIRYNKEDGAIRISSETKADGVVALHIEDTGIGIRAETIAVLFDRFKKSGVAGEESYGLGLAIVKSIAAYHGAEIKVESEEGKGSRFTVVFPV</sequence>
<dbReference type="InterPro" id="IPR036097">
    <property type="entry name" value="HisK_dim/P_sf"/>
</dbReference>
<dbReference type="PANTHER" id="PTHR45436">
    <property type="entry name" value="SENSOR HISTIDINE KINASE YKOH"/>
    <property type="match status" value="1"/>
</dbReference>
<dbReference type="Proteomes" id="UP001165367">
    <property type="component" value="Unassembled WGS sequence"/>
</dbReference>
<comment type="caution">
    <text evidence="12">The sequence shown here is derived from an EMBL/GenBank/DDBJ whole genome shotgun (WGS) entry which is preliminary data.</text>
</comment>
<evidence type="ECO:0000256" key="6">
    <source>
        <dbReference type="ARBA" id="ARBA00022692"/>
    </source>
</evidence>
<dbReference type="Pfam" id="PF00512">
    <property type="entry name" value="HisKA"/>
    <property type="match status" value="1"/>
</dbReference>
<dbReference type="Gene3D" id="1.10.287.130">
    <property type="match status" value="1"/>
</dbReference>
<name>A0ABS9KWI6_9BACT</name>
<keyword evidence="7 12" id="KW-0418">Kinase</keyword>
<dbReference type="InterPro" id="IPR050428">
    <property type="entry name" value="TCS_sensor_his_kinase"/>
</dbReference>
<feature type="transmembrane region" description="Helical" evidence="10">
    <location>
        <begin position="141"/>
        <end position="165"/>
    </location>
</feature>
<dbReference type="SMART" id="SM00388">
    <property type="entry name" value="HisKA"/>
    <property type="match status" value="1"/>
</dbReference>
<gene>
    <name evidence="12" type="ORF">LZZ85_20450</name>
</gene>
<dbReference type="SUPFAM" id="SSF47384">
    <property type="entry name" value="Homodimeric domain of signal transducing histidine kinase"/>
    <property type="match status" value="1"/>
</dbReference>
<keyword evidence="13" id="KW-1185">Reference proteome</keyword>
<evidence type="ECO:0000259" key="11">
    <source>
        <dbReference type="PROSITE" id="PS50109"/>
    </source>
</evidence>
<dbReference type="InterPro" id="IPR036890">
    <property type="entry name" value="HATPase_C_sf"/>
</dbReference>
<organism evidence="12 13">
    <name type="scientific">Terrimonas ginsenosidimutans</name>
    <dbReference type="NCBI Taxonomy" id="2908004"/>
    <lineage>
        <taxon>Bacteria</taxon>
        <taxon>Pseudomonadati</taxon>
        <taxon>Bacteroidota</taxon>
        <taxon>Chitinophagia</taxon>
        <taxon>Chitinophagales</taxon>
        <taxon>Chitinophagaceae</taxon>
        <taxon>Terrimonas</taxon>
    </lineage>
</organism>
<dbReference type="EC" id="2.7.13.3" evidence="3"/>
<evidence type="ECO:0000256" key="4">
    <source>
        <dbReference type="ARBA" id="ARBA00022553"/>
    </source>
</evidence>
<keyword evidence="8 10" id="KW-1133">Transmembrane helix</keyword>
<evidence type="ECO:0000256" key="2">
    <source>
        <dbReference type="ARBA" id="ARBA00004370"/>
    </source>
</evidence>
<dbReference type="PRINTS" id="PR00344">
    <property type="entry name" value="BCTRLSENSOR"/>
</dbReference>
<keyword evidence="4" id="KW-0597">Phosphoprotein</keyword>
<evidence type="ECO:0000256" key="5">
    <source>
        <dbReference type="ARBA" id="ARBA00022679"/>
    </source>
</evidence>
<dbReference type="PROSITE" id="PS50109">
    <property type="entry name" value="HIS_KIN"/>
    <property type="match status" value="1"/>
</dbReference>
<dbReference type="Gene3D" id="3.30.565.10">
    <property type="entry name" value="Histidine kinase-like ATPase, C-terminal domain"/>
    <property type="match status" value="1"/>
</dbReference>
<reference evidence="12" key="1">
    <citation type="submission" date="2022-01" db="EMBL/GenBank/DDBJ databases">
        <authorList>
            <person name="Jo J.-H."/>
            <person name="Im W.-T."/>
        </authorList>
    </citation>
    <scope>NUCLEOTIDE SEQUENCE</scope>
    <source>
        <strain evidence="12">NA20</strain>
    </source>
</reference>
<dbReference type="InterPro" id="IPR003594">
    <property type="entry name" value="HATPase_dom"/>
</dbReference>
<keyword evidence="6 10" id="KW-0812">Transmembrane</keyword>
<dbReference type="EMBL" id="JAKLTR010000014">
    <property type="protein sequence ID" value="MCG2616681.1"/>
    <property type="molecule type" value="Genomic_DNA"/>
</dbReference>
<dbReference type="SMART" id="SM00387">
    <property type="entry name" value="HATPase_c"/>
    <property type="match status" value="1"/>
</dbReference>
<dbReference type="PANTHER" id="PTHR45436:SF5">
    <property type="entry name" value="SENSOR HISTIDINE KINASE TRCS"/>
    <property type="match status" value="1"/>
</dbReference>
<keyword evidence="5" id="KW-0808">Transferase</keyword>
<comment type="catalytic activity">
    <reaction evidence="1">
        <text>ATP + protein L-histidine = ADP + protein N-phospho-L-histidine.</text>
        <dbReference type="EC" id="2.7.13.3"/>
    </reaction>
</comment>
<dbReference type="GO" id="GO:0016301">
    <property type="term" value="F:kinase activity"/>
    <property type="evidence" value="ECO:0007669"/>
    <property type="project" value="UniProtKB-KW"/>
</dbReference>
<dbReference type="Pfam" id="PF02518">
    <property type="entry name" value="HATPase_c"/>
    <property type="match status" value="1"/>
</dbReference>
<evidence type="ECO:0000313" key="12">
    <source>
        <dbReference type="EMBL" id="MCG2616681.1"/>
    </source>
</evidence>
<evidence type="ECO:0000256" key="8">
    <source>
        <dbReference type="ARBA" id="ARBA00022989"/>
    </source>
</evidence>
<comment type="subcellular location">
    <subcellularLocation>
        <location evidence="2">Membrane</location>
    </subcellularLocation>
</comment>
<evidence type="ECO:0000256" key="9">
    <source>
        <dbReference type="ARBA" id="ARBA00023136"/>
    </source>
</evidence>
<dbReference type="CDD" id="cd00082">
    <property type="entry name" value="HisKA"/>
    <property type="match status" value="1"/>
</dbReference>
<feature type="transmembrane region" description="Helical" evidence="10">
    <location>
        <begin position="7"/>
        <end position="30"/>
    </location>
</feature>
<evidence type="ECO:0000256" key="7">
    <source>
        <dbReference type="ARBA" id="ARBA00022777"/>
    </source>
</evidence>
<dbReference type="InterPro" id="IPR003661">
    <property type="entry name" value="HisK_dim/P_dom"/>
</dbReference>